<proteinExistence type="inferred from homology"/>
<comment type="similarity">
    <text evidence="1 4">Belongs to the short-chain dehydrogenases/reductases (SDR) family.</text>
</comment>
<protein>
    <submittedName>
        <fullName evidence="5">Short-chain dehydrogenase/reductase SDR</fullName>
    </submittedName>
</protein>
<dbReference type="GO" id="GO:0016616">
    <property type="term" value="F:oxidoreductase activity, acting on the CH-OH group of donors, NAD or NADP as acceptor"/>
    <property type="evidence" value="ECO:0007669"/>
    <property type="project" value="InterPro"/>
</dbReference>
<accession>F6K0Y1</accession>
<dbReference type="CDD" id="cd05324">
    <property type="entry name" value="carb_red_PTCR-like_SDR_c"/>
    <property type="match status" value="1"/>
</dbReference>
<dbReference type="PANTHER" id="PTHR43490">
    <property type="entry name" value="(+)-NEOMENTHOL DEHYDROGENASE"/>
    <property type="match status" value="1"/>
</dbReference>
<organism evidence="5">
    <name type="scientific">uncultured bacterium BAC AB649/1850</name>
    <dbReference type="NCBI Taxonomy" id="1037453"/>
    <lineage>
        <taxon>Bacteria</taxon>
        <taxon>environmental samples</taxon>
    </lineage>
</organism>
<dbReference type="PRINTS" id="PR00080">
    <property type="entry name" value="SDRFAMILY"/>
</dbReference>
<dbReference type="InterPro" id="IPR036291">
    <property type="entry name" value="NAD(P)-bd_dom_sf"/>
</dbReference>
<dbReference type="PRINTS" id="PR00081">
    <property type="entry name" value="GDHRDH"/>
</dbReference>
<dbReference type="Pfam" id="PF00106">
    <property type="entry name" value="adh_short"/>
    <property type="match status" value="1"/>
</dbReference>
<evidence type="ECO:0000256" key="3">
    <source>
        <dbReference type="ARBA" id="ARBA00023002"/>
    </source>
</evidence>
<dbReference type="PANTHER" id="PTHR43490:SF99">
    <property type="entry name" value="SHORT-CHAIN DEHYDROGENASE_REDUCTASE"/>
    <property type="match status" value="1"/>
</dbReference>
<keyword evidence="2" id="KW-0521">NADP</keyword>
<reference evidence="5" key="1">
    <citation type="submission" date="2010-05" db="EMBL/GenBank/DDBJ databases">
        <title>Fluostatin gene cluster.</title>
        <authorList>
            <person name="Feng Z."/>
            <person name="Brady S.F."/>
        </authorList>
    </citation>
    <scope>NUCLEOTIDE SEQUENCE</scope>
</reference>
<sequence length="241" mass="24953">MSAAVALVTGANKGIGREIARQLGRHGAVVLLGARDEERGKRAAEELTAEGLTVSPLPLDVTDAGQIAAAAAEITRRHGRLDILVNNAGVAGRDDGTPSGTTVADLREVYDTNVFAVVAVTNAMLPLLRRSPAGRIVNVTSEAGSLTRNAGPDAPFARYNALAYQSSKTALTFVTLAYAKELRTTPIKVNAANPGFVATDLNHHRGTRSPAEGAAVAVRLALLGDDGPTGTSQDDNGAVPW</sequence>
<dbReference type="InterPro" id="IPR002347">
    <property type="entry name" value="SDR_fam"/>
</dbReference>
<keyword evidence="3" id="KW-0560">Oxidoreductase</keyword>
<dbReference type="InterPro" id="IPR045313">
    <property type="entry name" value="CBR1-like"/>
</dbReference>
<name>F6K0Y1_9BACT</name>
<evidence type="ECO:0000313" key="5">
    <source>
        <dbReference type="EMBL" id="AEE65483.1"/>
    </source>
</evidence>
<dbReference type="SUPFAM" id="SSF51735">
    <property type="entry name" value="NAD(P)-binding Rossmann-fold domains"/>
    <property type="match status" value="1"/>
</dbReference>
<evidence type="ECO:0000256" key="2">
    <source>
        <dbReference type="ARBA" id="ARBA00022857"/>
    </source>
</evidence>
<dbReference type="Gene3D" id="3.40.50.720">
    <property type="entry name" value="NAD(P)-binding Rossmann-like Domain"/>
    <property type="match status" value="1"/>
</dbReference>
<dbReference type="AlphaFoldDB" id="F6K0Y1"/>
<dbReference type="EMBL" id="HM193369">
    <property type="protein sequence ID" value="AEE65483.1"/>
    <property type="molecule type" value="Genomic_DNA"/>
</dbReference>
<evidence type="ECO:0000256" key="4">
    <source>
        <dbReference type="RuleBase" id="RU000363"/>
    </source>
</evidence>
<evidence type="ECO:0000256" key="1">
    <source>
        <dbReference type="ARBA" id="ARBA00006484"/>
    </source>
</evidence>